<dbReference type="EMBL" id="JAYMGO010000001">
    <property type="protein sequence ID" value="KAL1281874.1"/>
    <property type="molecule type" value="Genomic_DNA"/>
</dbReference>
<sequence>MRQRGGGHDSQPSSSCPRSPSPCLHAIWQRSNLMPPTWESSGNPVVSQLCHKSVSEKVSLPQRSSSSYNICNREI</sequence>
<comment type="caution">
    <text evidence="2">The sequence shown here is derived from an EMBL/GenBank/DDBJ whole genome shotgun (WGS) entry which is preliminary data.</text>
</comment>
<accession>A0ABR3NY92</accession>
<keyword evidence="3" id="KW-1185">Reference proteome</keyword>
<reference evidence="2 3" key="1">
    <citation type="submission" date="2023-09" db="EMBL/GenBank/DDBJ databases">
        <authorList>
            <person name="Wang M."/>
        </authorList>
    </citation>
    <scope>NUCLEOTIDE SEQUENCE [LARGE SCALE GENOMIC DNA]</scope>
    <source>
        <strain evidence="2">GT-2023</strain>
        <tissue evidence="2">Liver</tissue>
    </source>
</reference>
<evidence type="ECO:0000256" key="1">
    <source>
        <dbReference type="SAM" id="MobiDB-lite"/>
    </source>
</evidence>
<evidence type="ECO:0000313" key="3">
    <source>
        <dbReference type="Proteomes" id="UP001558613"/>
    </source>
</evidence>
<name>A0ABR3NY92_9TELE</name>
<evidence type="ECO:0000313" key="2">
    <source>
        <dbReference type="EMBL" id="KAL1281874.1"/>
    </source>
</evidence>
<proteinExistence type="predicted"/>
<protein>
    <submittedName>
        <fullName evidence="2">Uncharacterized protein</fullName>
    </submittedName>
</protein>
<feature type="region of interest" description="Disordered" evidence="1">
    <location>
        <begin position="1"/>
        <end position="21"/>
    </location>
</feature>
<dbReference type="Proteomes" id="UP001558613">
    <property type="component" value="Unassembled WGS sequence"/>
</dbReference>
<organism evidence="2 3">
    <name type="scientific">Cirrhinus molitorella</name>
    <name type="common">mud carp</name>
    <dbReference type="NCBI Taxonomy" id="172907"/>
    <lineage>
        <taxon>Eukaryota</taxon>
        <taxon>Metazoa</taxon>
        <taxon>Chordata</taxon>
        <taxon>Craniata</taxon>
        <taxon>Vertebrata</taxon>
        <taxon>Euteleostomi</taxon>
        <taxon>Actinopterygii</taxon>
        <taxon>Neopterygii</taxon>
        <taxon>Teleostei</taxon>
        <taxon>Ostariophysi</taxon>
        <taxon>Cypriniformes</taxon>
        <taxon>Cyprinidae</taxon>
        <taxon>Labeoninae</taxon>
        <taxon>Labeonini</taxon>
        <taxon>Cirrhinus</taxon>
    </lineage>
</organism>
<gene>
    <name evidence="2" type="ORF">QQF64_000677</name>
</gene>
<feature type="compositionally biased region" description="Low complexity" evidence="1">
    <location>
        <begin position="10"/>
        <end position="21"/>
    </location>
</feature>